<name>A0A0L0HI06_SPIPD</name>
<feature type="compositionally biased region" description="Basic and acidic residues" evidence="1">
    <location>
        <begin position="534"/>
        <end position="545"/>
    </location>
</feature>
<dbReference type="OrthoDB" id="2123378at2759"/>
<dbReference type="Proteomes" id="UP000053201">
    <property type="component" value="Unassembled WGS sequence"/>
</dbReference>
<organism evidence="2 3">
    <name type="scientific">Spizellomyces punctatus (strain DAOM BR117)</name>
    <dbReference type="NCBI Taxonomy" id="645134"/>
    <lineage>
        <taxon>Eukaryota</taxon>
        <taxon>Fungi</taxon>
        <taxon>Fungi incertae sedis</taxon>
        <taxon>Chytridiomycota</taxon>
        <taxon>Chytridiomycota incertae sedis</taxon>
        <taxon>Chytridiomycetes</taxon>
        <taxon>Spizellomycetales</taxon>
        <taxon>Spizellomycetaceae</taxon>
        <taxon>Spizellomyces</taxon>
    </lineage>
</organism>
<dbReference type="VEuPathDB" id="FungiDB:SPPG_04815"/>
<dbReference type="EMBL" id="KQ257456">
    <property type="protein sequence ID" value="KND00500.1"/>
    <property type="molecule type" value="Genomic_DNA"/>
</dbReference>
<feature type="compositionally biased region" description="Polar residues" evidence="1">
    <location>
        <begin position="174"/>
        <end position="202"/>
    </location>
</feature>
<accession>A0A0L0HI06</accession>
<feature type="compositionally biased region" description="Polar residues" evidence="1">
    <location>
        <begin position="617"/>
        <end position="629"/>
    </location>
</feature>
<dbReference type="InParanoid" id="A0A0L0HI06"/>
<reference evidence="2 3" key="1">
    <citation type="submission" date="2009-08" db="EMBL/GenBank/DDBJ databases">
        <title>The Genome Sequence of Spizellomyces punctatus strain DAOM BR117.</title>
        <authorList>
            <consortium name="The Broad Institute Genome Sequencing Platform"/>
            <person name="Russ C."/>
            <person name="Cuomo C."/>
            <person name="Shea T."/>
            <person name="Young S.K."/>
            <person name="Zeng Q."/>
            <person name="Koehrsen M."/>
            <person name="Haas B."/>
            <person name="Borodovsky M."/>
            <person name="Guigo R."/>
            <person name="Alvarado L."/>
            <person name="Berlin A."/>
            <person name="Bochicchio J."/>
            <person name="Borenstein D."/>
            <person name="Chapman S."/>
            <person name="Chen Z."/>
            <person name="Engels R."/>
            <person name="Freedman E."/>
            <person name="Gellesch M."/>
            <person name="Goldberg J."/>
            <person name="Griggs A."/>
            <person name="Gujja S."/>
            <person name="Heiman D."/>
            <person name="Hepburn T."/>
            <person name="Howarth C."/>
            <person name="Jen D."/>
            <person name="Larson L."/>
            <person name="Lewis B."/>
            <person name="Mehta T."/>
            <person name="Park D."/>
            <person name="Pearson M."/>
            <person name="Roberts A."/>
            <person name="Saif S."/>
            <person name="Shenoy N."/>
            <person name="Sisk P."/>
            <person name="Stolte C."/>
            <person name="Sykes S."/>
            <person name="Thomson T."/>
            <person name="Walk T."/>
            <person name="White J."/>
            <person name="Yandava C."/>
            <person name="Burger G."/>
            <person name="Gray M.W."/>
            <person name="Holland P.W.H."/>
            <person name="King N."/>
            <person name="Lang F.B.F."/>
            <person name="Roger A.J."/>
            <person name="Ruiz-Trillo I."/>
            <person name="Lander E."/>
            <person name="Nusbaum C."/>
        </authorList>
    </citation>
    <scope>NUCLEOTIDE SEQUENCE [LARGE SCALE GENOMIC DNA]</scope>
    <source>
        <strain evidence="2 3">DAOM BR117</strain>
    </source>
</reference>
<evidence type="ECO:0008006" key="4">
    <source>
        <dbReference type="Google" id="ProtNLM"/>
    </source>
</evidence>
<feature type="region of interest" description="Disordered" evidence="1">
    <location>
        <begin position="281"/>
        <end position="315"/>
    </location>
</feature>
<feature type="compositionally biased region" description="Polar residues" evidence="1">
    <location>
        <begin position="374"/>
        <end position="391"/>
    </location>
</feature>
<dbReference type="SUPFAM" id="SSF50729">
    <property type="entry name" value="PH domain-like"/>
    <property type="match status" value="1"/>
</dbReference>
<feature type="compositionally biased region" description="Basic residues" evidence="1">
    <location>
        <begin position="877"/>
        <end position="889"/>
    </location>
</feature>
<evidence type="ECO:0000313" key="2">
    <source>
        <dbReference type="EMBL" id="KND00500.1"/>
    </source>
</evidence>
<proteinExistence type="predicted"/>
<sequence>MADPSISGERTAAASGTNTEPMFALAAEFEQSAEEETREMDISSLRTRGAVSNSPFLAMMKNKEGLVGRGPAVNDTPHGPTSVNLAKRQEGKDRNRDHTANLNISPNSGSMSGQHRSLPAEENENLTNGSSTGCSTSPAEAAAEPHVNRDTSTGQIVQPTQPVVPPEQGHSLAPSDSTSKATETNTDQHAADNLNNHPCDSGSISFKQNPFLLADRAGKSNTLPSKIKGSLQAQLARQFNAPNGTVSNESNESLTSLPKLAMAWSQKRSLPSMDMWKSTDASNHVIPKGPVADTRSGKSKLDTSTTNSDKCKGEDKAEILNQNATVKQIGEQKSEGISMKFHGFWPIRKGSPDKRKSQSGQVTSSKCEVGGKTPSGSTLTETGQTPASTGNGVPAYTVEDKVPDITENSSSERFGQRLSATSPEGLKVNPANTIPTIEREQDIVESIPVASTATAICGHMLGAAKVDPLPSNAVELPLESGTEQNLANESSITKDNNDQCLDQHSAAPLHSAHITPTEPVLQVPEPDTSNTEHVSTKVDEKEEPKIVLGSKPPTTTEEEEPRIPSSAANNMKNRIKRIWSPTKLQIPSVSLGSFFEDSDWLSSFMGSHSKSSKTSTVEDSAQAQSTASLESVAVDVATAAEVETHEKGAKVKTKGSPRTGSSPCRRDSLGQLTVFTHRDSEDSTLSLVDSIDEGFEEDIEYATLAPPAKLPREDSLASIVDDIIGSKMKTVKKHNGKRKTVRFGRAWKGELETKRILYSTSEMLIPASEWPKGRTGILYLKICRMQDMVFNTDHDIDVTINIRQQKAEREYELETDATLRSGENHVILDFECEIPLLPKHSLSFVFYFKSRLNADDLSVTAPSTNRHHARLDSQPQRKSKRLTKLFRGRKQGDMTLPKTRPPISTHHSTSEVLDANSNRNLPVSTSRSSSLSSFTHQFSADTPAPHKAGDTWNFLPGSLLVAETELSESDWGNLLEEATGKIRERVFDAHVLQWRGALVHGDLVGKIACRMGYLPFMNDVELSLLPQTWDEYDLSVRVQEWNDALSMEGHLWQLGGDVQKKYRRRYYRLIGAKLHVYQPAASPTIIHTPWDTHDLHHETHLPPPLTQTHEAHLFTIELKNIETWHSYTRNAHCRTASTTSSWSVSMAERQDNDAEDDLDDLPDPSAAFILSFKDGREMVFGVDPEEVNVYQKEADIFAKLTGIDPRETGLMGEWRAVDLTDMWKQALNEVLNGVKYEIPVWTDALKRWREEHQASALQ</sequence>
<dbReference type="GeneID" id="27688245"/>
<evidence type="ECO:0000256" key="1">
    <source>
        <dbReference type="SAM" id="MobiDB-lite"/>
    </source>
</evidence>
<dbReference type="OMA" id="NTDEMCT"/>
<dbReference type="AlphaFoldDB" id="A0A0L0HI06"/>
<dbReference type="STRING" id="645134.A0A0L0HI06"/>
<feature type="compositionally biased region" description="Polar residues" evidence="1">
    <location>
        <begin position="100"/>
        <end position="115"/>
    </location>
</feature>
<feature type="compositionally biased region" description="Polar residues" evidence="1">
    <location>
        <begin position="406"/>
        <end position="422"/>
    </location>
</feature>
<feature type="region of interest" description="Disordered" evidence="1">
    <location>
        <begin position="605"/>
        <end position="630"/>
    </location>
</feature>
<evidence type="ECO:0000313" key="3">
    <source>
        <dbReference type="Proteomes" id="UP000053201"/>
    </source>
</evidence>
<feature type="compositionally biased region" description="Polar residues" evidence="1">
    <location>
        <begin position="125"/>
        <end position="138"/>
    </location>
</feature>
<feature type="compositionally biased region" description="Polar residues" evidence="1">
    <location>
        <begin position="905"/>
        <end position="923"/>
    </location>
</feature>
<gene>
    <name evidence="2" type="ORF">SPPG_04815</name>
</gene>
<dbReference type="RefSeq" id="XP_016608539.1">
    <property type="nucleotide sequence ID" value="XM_016753050.1"/>
</dbReference>
<keyword evidence="3" id="KW-1185">Reference proteome</keyword>
<feature type="region of interest" description="Disordered" evidence="1">
    <location>
        <begin position="345"/>
        <end position="430"/>
    </location>
</feature>
<protein>
    <recommendedName>
        <fullName evidence="4">PH domain-containing protein</fullName>
    </recommendedName>
</protein>
<feature type="compositionally biased region" description="Low complexity" evidence="1">
    <location>
        <begin position="605"/>
        <end position="615"/>
    </location>
</feature>
<feature type="region of interest" description="Disordered" evidence="1">
    <location>
        <begin position="863"/>
        <end position="928"/>
    </location>
</feature>
<feature type="compositionally biased region" description="Basic and acidic residues" evidence="1">
    <location>
        <begin position="87"/>
        <end position="99"/>
    </location>
</feature>
<feature type="region of interest" description="Disordered" evidence="1">
    <location>
        <begin position="1"/>
        <end position="21"/>
    </location>
</feature>
<feature type="region of interest" description="Disordered" evidence="1">
    <location>
        <begin position="508"/>
        <end position="569"/>
    </location>
</feature>
<feature type="region of interest" description="Disordered" evidence="1">
    <location>
        <begin position="643"/>
        <end position="667"/>
    </location>
</feature>
<feature type="region of interest" description="Disordered" evidence="1">
    <location>
        <begin position="62"/>
        <end position="202"/>
    </location>
</feature>